<name>X6NJM6_RETFI</name>
<feature type="compositionally biased region" description="Low complexity" evidence="1">
    <location>
        <begin position="120"/>
        <end position="142"/>
    </location>
</feature>
<sequence length="458" mass="52066">MDRTKTEKEFKKKKRVKRKVFSPVKYSMNKNMENASMFRATGPKSTEYTQLEEYIEKYYDMLKKKQKSQADRFLQSIRKFVLMHGCSDEDILSETPSGTGVGINVGAKGGVSQASSDHLTSVTSTSSIGTASSTSTTNTSSTLNPNGNEEKDKEGDKEKRTNSSLFARIGHELPTIRKVEDTLRGRLWRVVLGVSKLNANAYQNEIQKNEAPDNAYVLIRNDTKRTFANNEAFKSRVSEERLIRVLNSFVYKSNHKYCQGMDCIAGILLHTMPELHAFHTFTVLMVNHFPTYFDTDESDARKSLTGAYAGACLARQVIEVIDEELFQHLKPIDPWQYLFPIVLSFQTLAQPFHEVQHLWDFLFCFGVHLNPIVAAAQIIAKKDLLMEQTPNALSQGLLSQRKWLNGQLDGRLVVKISMDIICTLKSNDKYKSLWQDILTHTTNLENARRIKQKNSSTK</sequence>
<dbReference type="GO" id="GO:0005096">
    <property type="term" value="F:GTPase activator activity"/>
    <property type="evidence" value="ECO:0007669"/>
    <property type="project" value="TreeGrafter"/>
</dbReference>
<reference evidence="3 4" key="1">
    <citation type="journal article" date="2013" name="Curr. Biol.">
        <title>The Genome of the Foraminiferan Reticulomyxa filosa.</title>
        <authorList>
            <person name="Glockner G."/>
            <person name="Hulsmann N."/>
            <person name="Schleicher M."/>
            <person name="Noegel A.A."/>
            <person name="Eichinger L."/>
            <person name="Gallinger C."/>
            <person name="Pawlowski J."/>
            <person name="Sierra R."/>
            <person name="Euteneuer U."/>
            <person name="Pillet L."/>
            <person name="Moustafa A."/>
            <person name="Platzer M."/>
            <person name="Groth M."/>
            <person name="Szafranski K."/>
            <person name="Schliwa M."/>
        </authorList>
    </citation>
    <scope>NUCLEOTIDE SEQUENCE [LARGE SCALE GENOMIC DNA]</scope>
</reference>
<comment type="caution">
    <text evidence="3">The sequence shown here is derived from an EMBL/GenBank/DDBJ whole genome shotgun (WGS) entry which is preliminary data.</text>
</comment>
<dbReference type="SUPFAM" id="SSF47923">
    <property type="entry name" value="Ypt/Rab-GAP domain of gyp1p"/>
    <property type="match status" value="2"/>
</dbReference>
<protein>
    <submittedName>
        <fullName evidence="3">Rab domain-containing cell division control protein</fullName>
    </submittedName>
</protein>
<dbReference type="Gene3D" id="1.10.8.270">
    <property type="entry name" value="putative rabgap domain of human tbc1 domain family member 14 like domains"/>
    <property type="match status" value="1"/>
</dbReference>
<dbReference type="InterPro" id="IPR035969">
    <property type="entry name" value="Rab-GAP_TBC_sf"/>
</dbReference>
<evidence type="ECO:0000256" key="1">
    <source>
        <dbReference type="SAM" id="MobiDB-lite"/>
    </source>
</evidence>
<accession>X6NJM6</accession>
<gene>
    <name evidence="3" type="ORF">RFI_11014</name>
</gene>
<dbReference type="Gene3D" id="1.10.472.80">
    <property type="entry name" value="Ypt/Rab-GAP domain of gyp1p, domain 3"/>
    <property type="match status" value="1"/>
</dbReference>
<proteinExistence type="predicted"/>
<dbReference type="Pfam" id="PF00566">
    <property type="entry name" value="RabGAP-TBC"/>
    <property type="match status" value="1"/>
</dbReference>
<keyword evidence="4" id="KW-1185">Reference proteome</keyword>
<dbReference type="OrthoDB" id="10263206at2759"/>
<evidence type="ECO:0000313" key="3">
    <source>
        <dbReference type="EMBL" id="ETO26123.1"/>
    </source>
</evidence>
<dbReference type="PROSITE" id="PS50086">
    <property type="entry name" value="TBC_RABGAP"/>
    <property type="match status" value="1"/>
</dbReference>
<keyword evidence="3" id="KW-0131">Cell cycle</keyword>
<dbReference type="Proteomes" id="UP000023152">
    <property type="component" value="Unassembled WGS sequence"/>
</dbReference>
<dbReference type="SMART" id="SM00164">
    <property type="entry name" value="TBC"/>
    <property type="match status" value="1"/>
</dbReference>
<keyword evidence="3" id="KW-0132">Cell division</keyword>
<feature type="compositionally biased region" description="Basic and acidic residues" evidence="1">
    <location>
        <begin position="148"/>
        <end position="161"/>
    </location>
</feature>
<dbReference type="AlphaFoldDB" id="X6NJM6"/>
<feature type="domain" description="Rab-GAP TBC" evidence="2">
    <location>
        <begin position="178"/>
        <end position="366"/>
    </location>
</feature>
<dbReference type="EMBL" id="ASPP01008063">
    <property type="protein sequence ID" value="ETO26123.1"/>
    <property type="molecule type" value="Genomic_DNA"/>
</dbReference>
<dbReference type="PANTHER" id="PTHR22957:SF263">
    <property type="entry name" value="MITOTIC CHECK POINT PROTEIN BUB2"/>
    <property type="match status" value="1"/>
</dbReference>
<evidence type="ECO:0000259" key="2">
    <source>
        <dbReference type="PROSITE" id="PS50086"/>
    </source>
</evidence>
<dbReference type="PANTHER" id="PTHR22957">
    <property type="entry name" value="TBC1 DOMAIN FAMILY MEMBER GTPASE-ACTIVATING PROTEIN"/>
    <property type="match status" value="1"/>
</dbReference>
<organism evidence="3 4">
    <name type="scientific">Reticulomyxa filosa</name>
    <dbReference type="NCBI Taxonomy" id="46433"/>
    <lineage>
        <taxon>Eukaryota</taxon>
        <taxon>Sar</taxon>
        <taxon>Rhizaria</taxon>
        <taxon>Retaria</taxon>
        <taxon>Foraminifera</taxon>
        <taxon>Monothalamids</taxon>
        <taxon>Reticulomyxidae</taxon>
        <taxon>Reticulomyxa</taxon>
    </lineage>
</organism>
<dbReference type="GO" id="GO:0051301">
    <property type="term" value="P:cell division"/>
    <property type="evidence" value="ECO:0007669"/>
    <property type="project" value="UniProtKB-KW"/>
</dbReference>
<evidence type="ECO:0000313" key="4">
    <source>
        <dbReference type="Proteomes" id="UP000023152"/>
    </source>
</evidence>
<feature type="region of interest" description="Disordered" evidence="1">
    <location>
        <begin position="112"/>
        <end position="163"/>
    </location>
</feature>
<dbReference type="InterPro" id="IPR000195">
    <property type="entry name" value="Rab-GAP-TBC_dom"/>
</dbReference>